<dbReference type="SMART" id="SM00741">
    <property type="entry name" value="SapB"/>
    <property type="match status" value="1"/>
</dbReference>
<keyword evidence="2" id="KW-0732">Signal</keyword>
<feature type="domain" description="Saposin B-type" evidence="3">
    <location>
        <begin position="46"/>
        <end position="126"/>
    </location>
</feature>
<evidence type="ECO:0000259" key="3">
    <source>
        <dbReference type="PROSITE" id="PS50015"/>
    </source>
</evidence>
<sequence length="126" mass="14344">MKLLVVLALIGFSAALVIPKKLKDDPNCGLRSALKAFQPRPIHKEATFICEMCLDLVQIGEMYADCDEAYVDKKMDEKCDSYFHTGFLDKVCRDMIDDLYKELEADTDKDPSKVCTKVTKHDCHYS</sequence>
<name>A0A914YK08_9BILA</name>
<feature type="chain" id="PRO_5037895544" evidence="2">
    <location>
        <begin position="16"/>
        <end position="126"/>
    </location>
</feature>
<dbReference type="WBParaSite" id="PSU_v2.g19863.t1">
    <property type="protein sequence ID" value="PSU_v2.g19863.t1"/>
    <property type="gene ID" value="PSU_v2.g19863"/>
</dbReference>
<dbReference type="AlphaFoldDB" id="A0A914YK08"/>
<proteinExistence type="predicted"/>
<reference evidence="5" key="1">
    <citation type="submission" date="2022-11" db="UniProtKB">
        <authorList>
            <consortium name="WormBaseParasite"/>
        </authorList>
    </citation>
    <scope>IDENTIFICATION</scope>
</reference>
<dbReference type="InterPro" id="IPR008139">
    <property type="entry name" value="SaposinB_dom"/>
</dbReference>
<accession>A0A914YK08</accession>
<dbReference type="Proteomes" id="UP000887577">
    <property type="component" value="Unplaced"/>
</dbReference>
<feature type="signal peptide" evidence="2">
    <location>
        <begin position="1"/>
        <end position="15"/>
    </location>
</feature>
<dbReference type="InterPro" id="IPR011001">
    <property type="entry name" value="Saposin-like"/>
</dbReference>
<evidence type="ECO:0000256" key="2">
    <source>
        <dbReference type="SAM" id="SignalP"/>
    </source>
</evidence>
<evidence type="ECO:0000256" key="1">
    <source>
        <dbReference type="ARBA" id="ARBA00023157"/>
    </source>
</evidence>
<dbReference type="PROSITE" id="PS50015">
    <property type="entry name" value="SAP_B"/>
    <property type="match status" value="1"/>
</dbReference>
<dbReference type="SUPFAM" id="SSF47862">
    <property type="entry name" value="Saposin"/>
    <property type="match status" value="1"/>
</dbReference>
<dbReference type="Gene3D" id="1.10.225.10">
    <property type="entry name" value="Saposin-like"/>
    <property type="match status" value="1"/>
</dbReference>
<keyword evidence="4" id="KW-1185">Reference proteome</keyword>
<organism evidence="4 5">
    <name type="scientific">Panagrolaimus superbus</name>
    <dbReference type="NCBI Taxonomy" id="310955"/>
    <lineage>
        <taxon>Eukaryota</taxon>
        <taxon>Metazoa</taxon>
        <taxon>Ecdysozoa</taxon>
        <taxon>Nematoda</taxon>
        <taxon>Chromadorea</taxon>
        <taxon>Rhabditida</taxon>
        <taxon>Tylenchina</taxon>
        <taxon>Panagrolaimomorpha</taxon>
        <taxon>Panagrolaimoidea</taxon>
        <taxon>Panagrolaimidae</taxon>
        <taxon>Panagrolaimus</taxon>
    </lineage>
</organism>
<protein>
    <submittedName>
        <fullName evidence="5">Saposin B-type domain-containing protein</fullName>
    </submittedName>
</protein>
<evidence type="ECO:0000313" key="4">
    <source>
        <dbReference type="Proteomes" id="UP000887577"/>
    </source>
</evidence>
<evidence type="ECO:0000313" key="5">
    <source>
        <dbReference type="WBParaSite" id="PSU_v2.g19863.t1"/>
    </source>
</evidence>
<keyword evidence="1" id="KW-1015">Disulfide bond</keyword>